<evidence type="ECO:0000313" key="3">
    <source>
        <dbReference type="Proteomes" id="UP000461585"/>
    </source>
</evidence>
<dbReference type="Proteomes" id="UP000461585">
    <property type="component" value="Unassembled WGS sequence"/>
</dbReference>
<name>A0A7X5KNJ4_9FIRM</name>
<dbReference type="Gene3D" id="1.20.58.220">
    <property type="entry name" value="Phosphate transport system protein phou homolog 2, domain 2"/>
    <property type="match status" value="1"/>
</dbReference>
<accession>A0A7X5KNJ4</accession>
<dbReference type="InterPro" id="IPR018445">
    <property type="entry name" value="Put_Phosphate_transp_reg"/>
</dbReference>
<protein>
    <submittedName>
        <fullName evidence="2">DUF47 family protein</fullName>
    </submittedName>
</protein>
<proteinExistence type="inferred from homology"/>
<dbReference type="InterPro" id="IPR038078">
    <property type="entry name" value="PhoU-like_sf"/>
</dbReference>
<dbReference type="PANTHER" id="PTHR37298:SF1">
    <property type="entry name" value="UPF0111 PROTEIN YKAA"/>
    <property type="match status" value="1"/>
</dbReference>
<dbReference type="RefSeq" id="WP_162370585.1">
    <property type="nucleotide sequence ID" value="NZ_JAAEEH010000022.1"/>
</dbReference>
<dbReference type="Pfam" id="PF01865">
    <property type="entry name" value="PhoU_div"/>
    <property type="match status" value="1"/>
</dbReference>
<dbReference type="EMBL" id="JAAEEH010000022">
    <property type="protein sequence ID" value="NDL67863.1"/>
    <property type="molecule type" value="Genomic_DNA"/>
</dbReference>
<reference evidence="2 3" key="1">
    <citation type="submission" date="2020-01" db="EMBL/GenBank/DDBJ databases">
        <title>Anaeroalcalibacter tamaniensis gen. nov., sp. nov., moderately halophilic strictly anaerobic fermenter bacterium from mud volcano of Taman peninsula.</title>
        <authorList>
            <person name="Frolova A."/>
            <person name="Merkel A.Y."/>
            <person name="Slobodkin A.I."/>
        </authorList>
    </citation>
    <scope>NUCLEOTIDE SEQUENCE [LARGE SCALE GENOMIC DNA]</scope>
    <source>
        <strain evidence="2 3">F-3ap</strain>
    </source>
</reference>
<evidence type="ECO:0000256" key="1">
    <source>
        <dbReference type="ARBA" id="ARBA00008591"/>
    </source>
</evidence>
<evidence type="ECO:0000313" key="2">
    <source>
        <dbReference type="EMBL" id="NDL67863.1"/>
    </source>
</evidence>
<gene>
    <name evidence="2" type="ORF">GXN74_08935</name>
</gene>
<dbReference type="AlphaFoldDB" id="A0A7X5KNJ4"/>
<comment type="caution">
    <text evidence="2">The sequence shown here is derived from an EMBL/GenBank/DDBJ whole genome shotgun (WGS) entry which is preliminary data.</text>
</comment>
<dbReference type="PANTHER" id="PTHR37298">
    <property type="entry name" value="UPF0111 PROTEIN YKAA"/>
    <property type="match status" value="1"/>
</dbReference>
<keyword evidence="3" id="KW-1185">Reference proteome</keyword>
<organism evidence="2 3">
    <name type="scientific">Anaerotalea alkaliphila</name>
    <dbReference type="NCBI Taxonomy" id="2662126"/>
    <lineage>
        <taxon>Bacteria</taxon>
        <taxon>Bacillati</taxon>
        <taxon>Bacillota</taxon>
        <taxon>Clostridia</taxon>
        <taxon>Eubacteriales</taxon>
        <taxon>Anaerotalea</taxon>
    </lineage>
</organism>
<sequence length="211" mass="24578">MFNSKKKGKGYDYIGMFAELSGFSIQAAEFLDTTLKGYRREDMPEKLARMHEIEHGADVAKHDMLKKLLKEFLPPIDKDDIILLSHKIDSVTDAVEDVLIFTDVLNVPTIPREVTEFTELILECCMQMRLALVEFKEYRKSKELHARLGEVNRLKSKGKALYVNHLRNLYQMSEDPVRMLVYTEIFKKLERCCIKCKNVTNTVERIVMKNL</sequence>
<dbReference type="InterPro" id="IPR052912">
    <property type="entry name" value="UPF0111_domain"/>
</dbReference>
<comment type="similarity">
    <text evidence="1">Belongs to the UPF0111 family.</text>
</comment>